<feature type="active site" description="Proton donor/acceptor" evidence="7">
    <location>
        <position position="182"/>
    </location>
</feature>
<evidence type="ECO:0000313" key="8">
    <source>
        <dbReference type="EMBL" id="MCI5756252.1"/>
    </source>
</evidence>
<evidence type="ECO:0000256" key="5">
    <source>
        <dbReference type="ARBA" id="ARBA00023235"/>
    </source>
</evidence>
<dbReference type="PANTHER" id="PTHR21198">
    <property type="entry name" value="GLUTAMATE RACEMASE"/>
    <property type="match status" value="1"/>
</dbReference>
<evidence type="ECO:0000256" key="4">
    <source>
        <dbReference type="ARBA" id="ARBA00022984"/>
    </source>
</evidence>
<dbReference type="HAMAP" id="MF_00258">
    <property type="entry name" value="Glu_racemase"/>
    <property type="match status" value="1"/>
</dbReference>
<dbReference type="InterPro" id="IPR004391">
    <property type="entry name" value="Glu_race"/>
</dbReference>
<feature type="active site" description="Proton donor/acceptor" evidence="7">
    <location>
        <position position="69"/>
    </location>
</feature>
<evidence type="ECO:0000313" key="9">
    <source>
        <dbReference type="Proteomes" id="UP001139365"/>
    </source>
</evidence>
<evidence type="ECO:0000256" key="2">
    <source>
        <dbReference type="ARBA" id="ARBA00013090"/>
    </source>
</evidence>
<dbReference type="InterPro" id="IPR015942">
    <property type="entry name" value="Asp/Glu/hydantoin_racemase"/>
</dbReference>
<gene>
    <name evidence="7 8" type="primary">murI</name>
    <name evidence="8" type="ORF">MR241_08180</name>
</gene>
<keyword evidence="6 7" id="KW-0961">Cell wall biogenesis/degradation</keyword>
<proteinExistence type="inferred from homology"/>
<comment type="caution">
    <text evidence="7">Lacks conserved residue(s) required for the propagation of feature annotation.</text>
</comment>
<comment type="caution">
    <text evidence="8">The sequence shown here is derived from an EMBL/GenBank/DDBJ whole genome shotgun (WGS) entry which is preliminary data.</text>
</comment>
<evidence type="ECO:0000256" key="6">
    <source>
        <dbReference type="ARBA" id="ARBA00023316"/>
    </source>
</evidence>
<keyword evidence="4 7" id="KW-0573">Peptidoglycan synthesis</keyword>
<dbReference type="GO" id="GO:0009252">
    <property type="term" value="P:peptidoglycan biosynthetic process"/>
    <property type="evidence" value="ECO:0007669"/>
    <property type="project" value="UniProtKB-UniRule"/>
</dbReference>
<name>A0AAE3FHU4_9BACT</name>
<dbReference type="EC" id="5.1.1.3" evidence="2 7"/>
<accession>A0AAE3FHU4</accession>
<comment type="catalytic activity">
    <reaction evidence="1 7">
        <text>L-glutamate = D-glutamate</text>
        <dbReference type="Rhea" id="RHEA:12813"/>
        <dbReference type="ChEBI" id="CHEBI:29985"/>
        <dbReference type="ChEBI" id="CHEBI:29986"/>
        <dbReference type="EC" id="5.1.1.3"/>
    </reaction>
</comment>
<dbReference type="NCBIfam" id="TIGR00067">
    <property type="entry name" value="glut_race"/>
    <property type="match status" value="1"/>
</dbReference>
<dbReference type="Pfam" id="PF01177">
    <property type="entry name" value="Asp_Glu_race"/>
    <property type="match status" value="1"/>
</dbReference>
<dbReference type="Proteomes" id="UP001139365">
    <property type="component" value="Unassembled WGS sequence"/>
</dbReference>
<evidence type="ECO:0000256" key="1">
    <source>
        <dbReference type="ARBA" id="ARBA00001602"/>
    </source>
</evidence>
<comment type="pathway">
    <text evidence="7">Cell wall biogenesis; peptidoglycan biosynthesis.</text>
</comment>
<dbReference type="SUPFAM" id="SSF53681">
    <property type="entry name" value="Aspartate/glutamate racemase"/>
    <property type="match status" value="2"/>
</dbReference>
<dbReference type="GO" id="GO:0008881">
    <property type="term" value="F:glutamate racemase activity"/>
    <property type="evidence" value="ECO:0007669"/>
    <property type="project" value="UniProtKB-UniRule"/>
</dbReference>
<keyword evidence="3 7" id="KW-0133">Cell shape</keyword>
<evidence type="ECO:0000256" key="3">
    <source>
        <dbReference type="ARBA" id="ARBA00022960"/>
    </source>
</evidence>
<organism evidence="8 9">
    <name type="scientific">Candidatus Colimorpha enterica</name>
    <dbReference type="NCBI Taxonomy" id="3083063"/>
    <lineage>
        <taxon>Bacteria</taxon>
        <taxon>Pseudomonadati</taxon>
        <taxon>Bacteroidota</taxon>
        <taxon>Bacteroidia</taxon>
        <taxon>Bacteroidales</taxon>
        <taxon>Candidatus Colimorpha</taxon>
    </lineage>
</organism>
<dbReference type="AlphaFoldDB" id="A0AAE3FHU4"/>
<keyword evidence="5 7" id="KW-0413">Isomerase</keyword>
<feature type="binding site" evidence="7">
    <location>
        <begin position="6"/>
        <end position="7"/>
    </location>
    <ligand>
        <name>substrate</name>
    </ligand>
</feature>
<dbReference type="InterPro" id="IPR001920">
    <property type="entry name" value="Asp/Glu_race"/>
</dbReference>
<comment type="similarity">
    <text evidence="7">Belongs to the aspartate/glutamate racemases family.</text>
</comment>
<dbReference type="FunFam" id="3.40.50.1860:FF:000001">
    <property type="entry name" value="Glutamate racemase"/>
    <property type="match status" value="1"/>
</dbReference>
<dbReference type="GO" id="GO:0071555">
    <property type="term" value="P:cell wall organization"/>
    <property type="evidence" value="ECO:0007669"/>
    <property type="project" value="UniProtKB-KW"/>
</dbReference>
<feature type="binding site" evidence="7">
    <location>
        <begin position="183"/>
        <end position="184"/>
    </location>
    <ligand>
        <name>substrate</name>
    </ligand>
</feature>
<dbReference type="InterPro" id="IPR033134">
    <property type="entry name" value="Asp/Glu_racemase_AS_2"/>
</dbReference>
<comment type="function">
    <text evidence="7">Provides the (R)-glutamate required for cell wall biosynthesis.</text>
</comment>
<reference evidence="8 9" key="1">
    <citation type="submission" date="2022-03" db="EMBL/GenBank/DDBJ databases">
        <title>Metagenome-assembled genomes from swine fecal metagenomes.</title>
        <authorList>
            <person name="Holman D.B."/>
            <person name="Kommadath A."/>
        </authorList>
    </citation>
    <scope>NUCLEOTIDE SEQUENCE [LARGE SCALE GENOMIC DNA]</scope>
    <source>
        <strain evidence="8">SUG147</strain>
    </source>
</reference>
<dbReference type="PROSITE" id="PS00924">
    <property type="entry name" value="ASP_GLU_RACEMASE_2"/>
    <property type="match status" value="1"/>
</dbReference>
<feature type="binding site" evidence="7">
    <location>
        <begin position="38"/>
        <end position="39"/>
    </location>
    <ligand>
        <name>substrate</name>
    </ligand>
</feature>
<dbReference type="Gene3D" id="3.40.50.1860">
    <property type="match status" value="2"/>
</dbReference>
<dbReference type="EMBL" id="JALEMU010000131">
    <property type="protein sequence ID" value="MCI5756252.1"/>
    <property type="molecule type" value="Genomic_DNA"/>
</dbReference>
<sequence>MIGIFDSGLGGLTALKEAHRLLPDEDIIYFGDTGRVPYGTKSAGIITKYAMQDASFLMSKGVKAILVACGTVSTTALDRLKESFPVPITGVVEPAAEAAVKATKNGRVGIIGTSATVRTGAFDRAVKRYDPEIVTFSQDCPLFVPLVESGFVGRGCKITRLTCEHYLHAFRDRKIDTLILGCTHYPIIADVISDVLPGVTLISSGAAAAEKLARDIGDSGESGNVSYYVSDDPGLFCSSASIFLGTDITGRVTRIDIEKV</sequence>
<protein>
    <recommendedName>
        <fullName evidence="2 7">Glutamate racemase</fullName>
        <ecNumber evidence="2 7">5.1.1.3</ecNumber>
    </recommendedName>
</protein>
<dbReference type="GO" id="GO:0008360">
    <property type="term" value="P:regulation of cell shape"/>
    <property type="evidence" value="ECO:0007669"/>
    <property type="project" value="UniProtKB-KW"/>
</dbReference>
<dbReference type="PANTHER" id="PTHR21198:SF2">
    <property type="entry name" value="GLUTAMATE RACEMASE"/>
    <property type="match status" value="1"/>
</dbReference>
<evidence type="ECO:0000256" key="7">
    <source>
        <dbReference type="HAMAP-Rule" id="MF_00258"/>
    </source>
</evidence>